<dbReference type="EMBL" id="JYDQ01005930">
    <property type="protein sequence ID" value="KRX69575.1"/>
    <property type="molecule type" value="Genomic_DNA"/>
</dbReference>
<reference evidence="1 2" key="1">
    <citation type="submission" date="2015-01" db="EMBL/GenBank/DDBJ databases">
        <title>Evolution of Trichinella species and genotypes.</title>
        <authorList>
            <person name="Korhonen P.K."/>
            <person name="Edoardo P."/>
            <person name="Giuseppe L.R."/>
            <person name="Gasser R.B."/>
        </authorList>
    </citation>
    <scope>NUCLEOTIDE SEQUENCE [LARGE SCALE GENOMIC DNA]</scope>
    <source>
        <strain evidence="1">ISS2496</strain>
    </source>
</reference>
<proteinExistence type="predicted"/>
<organism evidence="1 2">
    <name type="scientific">Trichinella patagoniensis</name>
    <dbReference type="NCBI Taxonomy" id="990121"/>
    <lineage>
        <taxon>Eukaryota</taxon>
        <taxon>Metazoa</taxon>
        <taxon>Ecdysozoa</taxon>
        <taxon>Nematoda</taxon>
        <taxon>Enoplea</taxon>
        <taxon>Dorylaimia</taxon>
        <taxon>Trichinellida</taxon>
        <taxon>Trichinellidae</taxon>
        <taxon>Trichinella</taxon>
    </lineage>
</organism>
<evidence type="ECO:0000313" key="2">
    <source>
        <dbReference type="Proteomes" id="UP000054783"/>
    </source>
</evidence>
<name>A0A0V0W1I6_9BILA</name>
<sequence>MSTVDVDLCNRDNSGNGHSQSRKLNFVVLLHVPLGQVDVEEKGLLGVRNLDPILLM</sequence>
<dbReference type="Proteomes" id="UP000054783">
    <property type="component" value="Unassembled WGS sequence"/>
</dbReference>
<dbReference type="AlphaFoldDB" id="A0A0V0W1I6"/>
<accession>A0A0V0W1I6</accession>
<gene>
    <name evidence="1" type="ORF">T12_5020</name>
</gene>
<keyword evidence="2" id="KW-1185">Reference proteome</keyword>
<protein>
    <submittedName>
        <fullName evidence="1">Uncharacterized protein</fullName>
    </submittedName>
</protein>
<comment type="caution">
    <text evidence="1">The sequence shown here is derived from an EMBL/GenBank/DDBJ whole genome shotgun (WGS) entry which is preliminary data.</text>
</comment>
<evidence type="ECO:0000313" key="1">
    <source>
        <dbReference type="EMBL" id="KRX69575.1"/>
    </source>
</evidence>